<dbReference type="AlphaFoldDB" id="A0A8J7RK94"/>
<protein>
    <submittedName>
        <fullName evidence="7">Tryptophan-rich sensory protein</fullName>
    </submittedName>
</protein>
<dbReference type="EMBL" id="JAFIDN010000009">
    <property type="protein sequence ID" value="MBP3193270.1"/>
    <property type="molecule type" value="Genomic_DNA"/>
</dbReference>
<organism evidence="7 8">
    <name type="scientific">Natronogracilivirga saccharolytica</name>
    <dbReference type="NCBI Taxonomy" id="2812953"/>
    <lineage>
        <taxon>Bacteria</taxon>
        <taxon>Pseudomonadati</taxon>
        <taxon>Balneolota</taxon>
        <taxon>Balneolia</taxon>
        <taxon>Balneolales</taxon>
        <taxon>Cyclonatronaceae</taxon>
        <taxon>Natronogracilivirga</taxon>
    </lineage>
</organism>
<keyword evidence="3 6" id="KW-0812">Transmembrane</keyword>
<sequence length="178" mass="20468">MSRLHSFLTLIFSILIAQSAGLIGSVATRPNIDTWYRTIAKPDFTPPDWVFPVVWPTLFLLMGIAAWLVYRSGARTSGYYSGRTASYENMLLRKAVSPWLALSVYGVHLLFNVLWSFLFFEWQLLGLAFIEVLFLLALIIITARLFYLIRPLAGYLMIPYIFWVSYASVLNGTIWWIN</sequence>
<name>A0A8J7RK94_9BACT</name>
<feature type="transmembrane region" description="Helical" evidence="6">
    <location>
        <begin position="99"/>
        <end position="118"/>
    </location>
</feature>
<comment type="similarity">
    <text evidence="2">Belongs to the TspO/BZRP family.</text>
</comment>
<dbReference type="InterPro" id="IPR004307">
    <property type="entry name" value="TspO_MBR"/>
</dbReference>
<dbReference type="CDD" id="cd15904">
    <property type="entry name" value="TSPO_MBR"/>
    <property type="match status" value="1"/>
</dbReference>
<dbReference type="PIRSF" id="PIRSF005859">
    <property type="entry name" value="PBR"/>
    <property type="match status" value="1"/>
</dbReference>
<gene>
    <name evidence="7" type="ORF">NATSA_11385</name>
</gene>
<dbReference type="Pfam" id="PF03073">
    <property type="entry name" value="TspO_MBR"/>
    <property type="match status" value="1"/>
</dbReference>
<comment type="subcellular location">
    <subcellularLocation>
        <location evidence="1">Membrane</location>
        <topology evidence="1">Multi-pass membrane protein</topology>
    </subcellularLocation>
</comment>
<evidence type="ECO:0000256" key="1">
    <source>
        <dbReference type="ARBA" id="ARBA00004141"/>
    </source>
</evidence>
<evidence type="ECO:0000313" key="8">
    <source>
        <dbReference type="Proteomes" id="UP000673975"/>
    </source>
</evidence>
<feature type="transmembrane region" description="Helical" evidence="6">
    <location>
        <begin position="124"/>
        <end position="147"/>
    </location>
</feature>
<keyword evidence="8" id="KW-1185">Reference proteome</keyword>
<dbReference type="RefSeq" id="WP_210512728.1">
    <property type="nucleotide sequence ID" value="NZ_JAFIDN010000009.1"/>
</dbReference>
<dbReference type="PANTHER" id="PTHR10057">
    <property type="entry name" value="PERIPHERAL-TYPE BENZODIAZEPINE RECEPTOR"/>
    <property type="match status" value="1"/>
</dbReference>
<keyword evidence="5 6" id="KW-0472">Membrane</keyword>
<proteinExistence type="inferred from homology"/>
<dbReference type="Proteomes" id="UP000673975">
    <property type="component" value="Unassembled WGS sequence"/>
</dbReference>
<dbReference type="InterPro" id="IPR038330">
    <property type="entry name" value="TspO/MBR-related_sf"/>
</dbReference>
<dbReference type="Gene3D" id="1.20.1260.100">
    <property type="entry name" value="TspO/MBR protein"/>
    <property type="match status" value="1"/>
</dbReference>
<keyword evidence="4 6" id="KW-1133">Transmembrane helix</keyword>
<dbReference type="GO" id="GO:0033013">
    <property type="term" value="P:tetrapyrrole metabolic process"/>
    <property type="evidence" value="ECO:0007669"/>
    <property type="project" value="UniProtKB-ARBA"/>
</dbReference>
<reference evidence="7" key="1">
    <citation type="submission" date="2021-02" db="EMBL/GenBank/DDBJ databases">
        <title>Natronogracilivirga saccharolytica gen. nov. sp. nov. a new anaerobic, haloalkiliphilic carbohydrate-fermenting bacterium from soda lake and proposing of Cyclonatronumiaceae fam. nov. in the phylum Balneolaeota.</title>
        <authorList>
            <person name="Zhilina T.N."/>
            <person name="Sorokin D.Y."/>
            <person name="Zavarzina D.G."/>
            <person name="Toshchakov S.V."/>
            <person name="Kublanov I.V."/>
        </authorList>
    </citation>
    <scope>NUCLEOTIDE SEQUENCE</scope>
    <source>
        <strain evidence="7">Z-1702</strain>
    </source>
</reference>
<comment type="caution">
    <text evidence="7">The sequence shown here is derived from an EMBL/GenBank/DDBJ whole genome shotgun (WGS) entry which is preliminary data.</text>
</comment>
<evidence type="ECO:0000313" key="7">
    <source>
        <dbReference type="EMBL" id="MBP3193270.1"/>
    </source>
</evidence>
<evidence type="ECO:0000256" key="5">
    <source>
        <dbReference type="ARBA" id="ARBA00023136"/>
    </source>
</evidence>
<evidence type="ECO:0000256" key="3">
    <source>
        <dbReference type="ARBA" id="ARBA00022692"/>
    </source>
</evidence>
<feature type="transmembrane region" description="Helical" evidence="6">
    <location>
        <begin position="154"/>
        <end position="177"/>
    </location>
</feature>
<dbReference type="PANTHER" id="PTHR10057:SF0">
    <property type="entry name" value="TRANSLOCATOR PROTEIN"/>
    <property type="match status" value="1"/>
</dbReference>
<dbReference type="FunFam" id="1.20.1260.100:FF:000001">
    <property type="entry name" value="translocator protein 2"/>
    <property type="match status" value="1"/>
</dbReference>
<accession>A0A8J7RK94</accession>
<evidence type="ECO:0000256" key="2">
    <source>
        <dbReference type="ARBA" id="ARBA00007524"/>
    </source>
</evidence>
<evidence type="ECO:0000256" key="4">
    <source>
        <dbReference type="ARBA" id="ARBA00022989"/>
    </source>
</evidence>
<feature type="transmembrane region" description="Helical" evidence="6">
    <location>
        <begin position="49"/>
        <end position="70"/>
    </location>
</feature>
<evidence type="ECO:0000256" key="6">
    <source>
        <dbReference type="SAM" id="Phobius"/>
    </source>
</evidence>
<dbReference type="GO" id="GO:0016020">
    <property type="term" value="C:membrane"/>
    <property type="evidence" value="ECO:0007669"/>
    <property type="project" value="UniProtKB-SubCell"/>
</dbReference>